<dbReference type="WBParaSite" id="L893_g6990.t1">
    <property type="protein sequence ID" value="L893_g6990.t1"/>
    <property type="gene ID" value="L893_g6990"/>
</dbReference>
<dbReference type="Proteomes" id="UP000095287">
    <property type="component" value="Unplaced"/>
</dbReference>
<organism evidence="1 2">
    <name type="scientific">Steinernema glaseri</name>
    <dbReference type="NCBI Taxonomy" id="37863"/>
    <lineage>
        <taxon>Eukaryota</taxon>
        <taxon>Metazoa</taxon>
        <taxon>Ecdysozoa</taxon>
        <taxon>Nematoda</taxon>
        <taxon>Chromadorea</taxon>
        <taxon>Rhabditida</taxon>
        <taxon>Tylenchina</taxon>
        <taxon>Panagrolaimomorpha</taxon>
        <taxon>Strongyloidoidea</taxon>
        <taxon>Steinernematidae</taxon>
        <taxon>Steinernema</taxon>
    </lineage>
</organism>
<protein>
    <submittedName>
        <fullName evidence="2">FBA_2 domain-containing protein</fullName>
    </submittedName>
</protein>
<evidence type="ECO:0000313" key="1">
    <source>
        <dbReference type="Proteomes" id="UP000095287"/>
    </source>
</evidence>
<name>A0A1I8ALM1_9BILA</name>
<proteinExistence type="predicted"/>
<reference evidence="2" key="1">
    <citation type="submission" date="2016-11" db="UniProtKB">
        <authorList>
            <consortium name="WormBaseParasite"/>
        </authorList>
    </citation>
    <scope>IDENTIFICATION</scope>
</reference>
<keyword evidence="1" id="KW-1185">Reference proteome</keyword>
<evidence type="ECO:0000313" key="2">
    <source>
        <dbReference type="WBParaSite" id="L893_g6990.t1"/>
    </source>
</evidence>
<dbReference type="AlphaFoldDB" id="A0A1I8ALM1"/>
<accession>A0A1I8ALM1</accession>
<sequence length="340" mass="39253">MNRVPLSFYDHLCDISTTDELGTAKELSGYYGKIALFAFEHCVEYLVDIVDGREEDGYLAYFCDGREVRELEKIEAFPKKFVRVVTINLMDAKDEKVSRELIQRFPYSRYDFTCFSSSINNAWVDLAYSLKRLGRVGIIETLKDGALQLFQKLVMGQKLIRLSMHVNACNDSTIKVSKTLFCQDQFKELKIMSGGGKNWDSAAILKILEFWSKNGEKLRGKALVLGNNWDGVIQLENFLKERKTSTLPGNQFDIENVLKPCSKEECDFIKMEYNDNLYTFEKPSCFYKFEEGDEGNERRLYVSFECAQEVTWEPETLPSYFGQKCPSLMRKTTCLHVLFG</sequence>